<evidence type="ECO:0000313" key="4">
    <source>
        <dbReference type="Proteomes" id="UP001166674"/>
    </source>
</evidence>
<keyword evidence="4" id="KW-1185">Reference proteome</keyword>
<dbReference type="EMBL" id="JAATJV010416100">
    <property type="protein sequence ID" value="MBZ3887506.1"/>
    <property type="molecule type" value="Genomic_DNA"/>
</dbReference>
<dbReference type="PANTHER" id="PTHR21859:SF55">
    <property type="entry name" value="SPERMATOGENESIS-ASSOCIATED PROTEIN 31A1-RELATED"/>
    <property type="match status" value="1"/>
</dbReference>
<feature type="region of interest" description="Disordered" evidence="2">
    <location>
        <begin position="415"/>
        <end position="475"/>
    </location>
</feature>
<feature type="region of interest" description="Disordered" evidence="2">
    <location>
        <begin position="325"/>
        <end position="345"/>
    </location>
</feature>
<organism evidence="3 4">
    <name type="scientific">Sciurus carolinensis</name>
    <name type="common">Eastern gray squirrel</name>
    <dbReference type="NCBI Taxonomy" id="30640"/>
    <lineage>
        <taxon>Eukaryota</taxon>
        <taxon>Metazoa</taxon>
        <taxon>Chordata</taxon>
        <taxon>Craniata</taxon>
        <taxon>Vertebrata</taxon>
        <taxon>Euteleostomi</taxon>
        <taxon>Mammalia</taxon>
        <taxon>Eutheria</taxon>
        <taxon>Euarchontoglires</taxon>
        <taxon>Glires</taxon>
        <taxon>Rodentia</taxon>
        <taxon>Sciuromorpha</taxon>
        <taxon>Sciuridae</taxon>
        <taxon>Sciurinae</taxon>
        <taxon>Sciurini</taxon>
        <taxon>Sciurus</taxon>
    </lineage>
</organism>
<reference evidence="3" key="1">
    <citation type="submission" date="2020-03" db="EMBL/GenBank/DDBJ databases">
        <title>Studies in the Genomics of Life Span.</title>
        <authorList>
            <person name="Glass D."/>
        </authorList>
    </citation>
    <scope>NUCLEOTIDE SEQUENCE</scope>
    <source>
        <strain evidence="3">SUZIE</strain>
        <tissue evidence="3">Muscle</tissue>
    </source>
</reference>
<comment type="caution">
    <text evidence="3">The sequence shown here is derived from an EMBL/GenBank/DDBJ whole genome shotgun (WGS) entry which is preliminary data.</text>
</comment>
<feature type="compositionally biased region" description="Low complexity" evidence="2">
    <location>
        <begin position="329"/>
        <end position="339"/>
    </location>
</feature>
<comment type="similarity">
    <text evidence="1">Belongs to the SPATA31 family.</text>
</comment>
<evidence type="ECO:0000256" key="2">
    <source>
        <dbReference type="SAM" id="MobiDB-lite"/>
    </source>
</evidence>
<dbReference type="AlphaFoldDB" id="A0AA41T7A3"/>
<protein>
    <submittedName>
        <fullName evidence="3">Spermatogenesis-associated protein 31A6</fullName>
    </submittedName>
</protein>
<accession>A0AA41T7A3</accession>
<feature type="compositionally biased region" description="Polar residues" evidence="2">
    <location>
        <begin position="465"/>
        <end position="475"/>
    </location>
</feature>
<name>A0AA41T7A3_SCICA</name>
<evidence type="ECO:0000313" key="3">
    <source>
        <dbReference type="EMBL" id="MBZ3887506.1"/>
    </source>
</evidence>
<proteinExistence type="inferred from homology"/>
<sequence>MLRDSGNVQTGSMKATLMSHLHPSFQACRGLLALATVVVVGIAPNASLPDIDTDSLGLYYDFSDLEKCSSVPLHVLITSGALGQLMGASKEIERALTGIPPTQDHRPPATPPALQESRQPSQTLSHSLLDRTLQSRTVLGTGKSSLKAPPLPRTSAARYLGEPCLQAEDTGKFQHTVEIKVVNQPPVSAPDVSLPDCSTNTLSAADSLASLVSWSPLQSKPFGKTPVSPTVVNLLAGRRSSLMPQKPRVLKHQHLQRPQRELYAPAYRGEDRRRPSSGQHKEMEELGTCKLPQARGLEEKKQEFRFLQWLFPKKKKIKEQEEALKTCRPPSASAQSAAPVRATPSVDSNITEARELLTAVGQMLEKKMALHHKCCASKLKQPREEHPGPAPQAPCYHRPPVYPWQRGLSGYAAAHKGRSCPIRERPDRSQQSLKSVHFNSQQWGQRHPHPWLPKKAVSPVSPSSMGRQCQGPQATTVPAPGTVFTREASCLLNKQVFLQSNVPNKDDFFS</sequence>
<dbReference type="PROSITE" id="PS51257">
    <property type="entry name" value="PROKAR_LIPOPROTEIN"/>
    <property type="match status" value="1"/>
</dbReference>
<evidence type="ECO:0000256" key="1">
    <source>
        <dbReference type="ARBA" id="ARBA00035009"/>
    </source>
</evidence>
<dbReference type="Proteomes" id="UP001166674">
    <property type="component" value="Unassembled WGS sequence"/>
</dbReference>
<gene>
    <name evidence="3" type="ORF">SUZIE_193275</name>
</gene>
<feature type="region of interest" description="Disordered" evidence="2">
    <location>
        <begin position="98"/>
        <end position="124"/>
    </location>
</feature>
<dbReference type="PANTHER" id="PTHR21859">
    <property type="entry name" value="ACROSOME-SPECIFIC PROTEIN"/>
    <property type="match status" value="1"/>
</dbReference>
<feature type="compositionally biased region" description="Polar residues" evidence="2">
    <location>
        <begin position="429"/>
        <end position="444"/>
    </location>
</feature>